<dbReference type="EMBL" id="CP144698">
    <property type="protein sequence ID" value="WVZ16258.1"/>
    <property type="molecule type" value="Genomic_DNA"/>
</dbReference>
<dbReference type="AlphaFoldDB" id="A0AAQ3NVF2"/>
<dbReference type="Proteomes" id="UP001374535">
    <property type="component" value="Chromosome 3"/>
</dbReference>
<feature type="compositionally biased region" description="Basic and acidic residues" evidence="1">
    <location>
        <begin position="112"/>
        <end position="125"/>
    </location>
</feature>
<feature type="region of interest" description="Disordered" evidence="1">
    <location>
        <begin position="63"/>
        <end position="126"/>
    </location>
</feature>
<protein>
    <submittedName>
        <fullName evidence="2">Uncharacterized protein</fullName>
    </submittedName>
</protein>
<accession>A0AAQ3NVF2</accession>
<name>A0AAQ3NVF2_VIGMU</name>
<reference evidence="2 3" key="1">
    <citation type="journal article" date="2023" name="Life. Sci Alliance">
        <title>Evolutionary insights into 3D genome organization and epigenetic landscape of Vigna mungo.</title>
        <authorList>
            <person name="Junaid A."/>
            <person name="Singh B."/>
            <person name="Bhatia S."/>
        </authorList>
    </citation>
    <scope>NUCLEOTIDE SEQUENCE [LARGE SCALE GENOMIC DNA]</scope>
    <source>
        <strain evidence="2">Urdbean</strain>
    </source>
</reference>
<gene>
    <name evidence="2" type="ORF">V8G54_009240</name>
</gene>
<evidence type="ECO:0000313" key="3">
    <source>
        <dbReference type="Proteomes" id="UP001374535"/>
    </source>
</evidence>
<keyword evidence="3" id="KW-1185">Reference proteome</keyword>
<evidence type="ECO:0000313" key="2">
    <source>
        <dbReference type="EMBL" id="WVZ16258.1"/>
    </source>
</evidence>
<evidence type="ECO:0000256" key="1">
    <source>
        <dbReference type="SAM" id="MobiDB-lite"/>
    </source>
</evidence>
<organism evidence="2 3">
    <name type="scientific">Vigna mungo</name>
    <name type="common">Black gram</name>
    <name type="synonym">Phaseolus mungo</name>
    <dbReference type="NCBI Taxonomy" id="3915"/>
    <lineage>
        <taxon>Eukaryota</taxon>
        <taxon>Viridiplantae</taxon>
        <taxon>Streptophyta</taxon>
        <taxon>Embryophyta</taxon>
        <taxon>Tracheophyta</taxon>
        <taxon>Spermatophyta</taxon>
        <taxon>Magnoliopsida</taxon>
        <taxon>eudicotyledons</taxon>
        <taxon>Gunneridae</taxon>
        <taxon>Pentapetalae</taxon>
        <taxon>rosids</taxon>
        <taxon>fabids</taxon>
        <taxon>Fabales</taxon>
        <taxon>Fabaceae</taxon>
        <taxon>Papilionoideae</taxon>
        <taxon>50 kb inversion clade</taxon>
        <taxon>NPAAA clade</taxon>
        <taxon>indigoferoid/millettioid clade</taxon>
        <taxon>Phaseoleae</taxon>
        <taxon>Vigna</taxon>
    </lineage>
</organism>
<proteinExistence type="predicted"/>
<feature type="compositionally biased region" description="Basic residues" evidence="1">
    <location>
        <begin position="101"/>
        <end position="111"/>
    </location>
</feature>
<sequence>MTKMPTTHFFPNFIFRPKILTIPKALIQRLFRRHRSRSFFLRDRPLFRRLCVPEPLRQRRPYVLSRRGRRERPPEKSPRRASGWGRRHTATVWVWTGPGTRPRRRSLHRQRRERDVSGSSHRDSGADCGSLCRCNLIFRREIGLAVALTHVDVNTSEGLTQRKVGRFWSDEKTIKRGNLSQVERE</sequence>